<dbReference type="InterPro" id="IPR018739">
    <property type="entry name" value="DUF2281"/>
</dbReference>
<name>A0A977L296_9CYAN</name>
<dbReference type="Pfam" id="PF10047">
    <property type="entry name" value="DUF2281"/>
    <property type="match status" value="1"/>
</dbReference>
<gene>
    <name evidence="2" type="ORF">KA717_12090</name>
</gene>
<feature type="domain" description="DUF2281" evidence="1">
    <location>
        <begin position="9"/>
        <end position="65"/>
    </location>
</feature>
<dbReference type="KEGG" id="wna:KA717_12090"/>
<sequence length="83" mass="9359">MTVLEIAMQKMQYLPQQKQQEVLDFIEFLASKSGTESTEMIPNNIEKESISARDVLNKWAGIMEDGPADLSTNPKYMEGYGQA</sequence>
<organism evidence="2">
    <name type="scientific">Woronichinia naegeliana WA131</name>
    <dbReference type="NCBI Taxonomy" id="2824559"/>
    <lineage>
        <taxon>Bacteria</taxon>
        <taxon>Bacillati</taxon>
        <taxon>Cyanobacteriota</taxon>
        <taxon>Cyanophyceae</taxon>
        <taxon>Synechococcales</taxon>
        <taxon>Coelosphaeriaceae</taxon>
        <taxon>Woronichinia</taxon>
    </lineage>
</organism>
<accession>A0A977L296</accession>
<dbReference type="Proteomes" id="UP001065613">
    <property type="component" value="Chromosome"/>
</dbReference>
<reference evidence="2" key="1">
    <citation type="submission" date="2021-04" db="EMBL/GenBank/DDBJ databases">
        <title>Genome sequence of Woronichinia naegeliana from Washington state freshwater lake bloom.</title>
        <authorList>
            <person name="Dreher T.W."/>
        </authorList>
    </citation>
    <scope>NUCLEOTIDE SEQUENCE</scope>
    <source>
        <strain evidence="2">WA131</strain>
    </source>
</reference>
<protein>
    <submittedName>
        <fullName evidence="2">DUF2281 domain-containing protein</fullName>
    </submittedName>
</protein>
<proteinExistence type="predicted"/>
<evidence type="ECO:0000313" key="2">
    <source>
        <dbReference type="EMBL" id="UXE63306.1"/>
    </source>
</evidence>
<dbReference type="AlphaFoldDB" id="A0A977L296"/>
<evidence type="ECO:0000259" key="1">
    <source>
        <dbReference type="Pfam" id="PF10047"/>
    </source>
</evidence>
<dbReference type="EMBL" id="CP073041">
    <property type="protein sequence ID" value="UXE63306.1"/>
    <property type="molecule type" value="Genomic_DNA"/>
</dbReference>